<accession>A0A4C1UWD2</accession>
<protein>
    <submittedName>
        <fullName evidence="1">Uncharacterized protein</fullName>
    </submittedName>
</protein>
<dbReference type="AlphaFoldDB" id="A0A4C1UWD2"/>
<comment type="caution">
    <text evidence="1">The sequence shown here is derived from an EMBL/GenBank/DDBJ whole genome shotgun (WGS) entry which is preliminary data.</text>
</comment>
<proteinExistence type="predicted"/>
<name>A0A4C1UWD2_EUMVA</name>
<evidence type="ECO:0000313" key="2">
    <source>
        <dbReference type="Proteomes" id="UP000299102"/>
    </source>
</evidence>
<evidence type="ECO:0000313" key="1">
    <source>
        <dbReference type="EMBL" id="GBP30589.1"/>
    </source>
</evidence>
<organism evidence="1 2">
    <name type="scientific">Eumeta variegata</name>
    <name type="common">Bagworm moth</name>
    <name type="synonym">Eumeta japonica</name>
    <dbReference type="NCBI Taxonomy" id="151549"/>
    <lineage>
        <taxon>Eukaryota</taxon>
        <taxon>Metazoa</taxon>
        <taxon>Ecdysozoa</taxon>
        <taxon>Arthropoda</taxon>
        <taxon>Hexapoda</taxon>
        <taxon>Insecta</taxon>
        <taxon>Pterygota</taxon>
        <taxon>Neoptera</taxon>
        <taxon>Endopterygota</taxon>
        <taxon>Lepidoptera</taxon>
        <taxon>Glossata</taxon>
        <taxon>Ditrysia</taxon>
        <taxon>Tineoidea</taxon>
        <taxon>Psychidae</taxon>
        <taxon>Oiketicinae</taxon>
        <taxon>Eumeta</taxon>
    </lineage>
</organism>
<dbReference type="EMBL" id="BGZK01000235">
    <property type="protein sequence ID" value="GBP30589.1"/>
    <property type="molecule type" value="Genomic_DNA"/>
</dbReference>
<keyword evidence="2" id="KW-1185">Reference proteome</keyword>
<dbReference type="Proteomes" id="UP000299102">
    <property type="component" value="Unassembled WGS sequence"/>
</dbReference>
<gene>
    <name evidence="1" type="ORF">EVAR_76132_1</name>
</gene>
<sequence>MHSDVRIRKTNSENEYASRMYAARLIRLFAWRADKDDDRCTKRLRNLISNVELGSLPPYIYPWTLICDENSVVLNSASRSVLAKILRAKAVSIMERRALPNRRLRSQISDIHSCRGENKA</sequence>
<reference evidence="1 2" key="1">
    <citation type="journal article" date="2019" name="Commun. Biol.">
        <title>The bagworm genome reveals a unique fibroin gene that provides high tensile strength.</title>
        <authorList>
            <person name="Kono N."/>
            <person name="Nakamura H."/>
            <person name="Ohtoshi R."/>
            <person name="Tomita M."/>
            <person name="Numata K."/>
            <person name="Arakawa K."/>
        </authorList>
    </citation>
    <scope>NUCLEOTIDE SEQUENCE [LARGE SCALE GENOMIC DNA]</scope>
</reference>